<dbReference type="Pfam" id="PF23843">
    <property type="entry name" value="DUF7210"/>
    <property type="match status" value="1"/>
</dbReference>
<dbReference type="RefSeq" id="WP_379592263.1">
    <property type="nucleotide sequence ID" value="NZ_JBHTKK010000013.1"/>
</dbReference>
<feature type="compositionally biased region" description="Basic and acidic residues" evidence="1">
    <location>
        <begin position="49"/>
        <end position="62"/>
    </location>
</feature>
<dbReference type="EMBL" id="JBHTKK010000013">
    <property type="protein sequence ID" value="MFD1066686.1"/>
    <property type="molecule type" value="Genomic_DNA"/>
</dbReference>
<evidence type="ECO:0000256" key="1">
    <source>
        <dbReference type="SAM" id="MobiDB-lite"/>
    </source>
</evidence>
<evidence type="ECO:0000313" key="3">
    <source>
        <dbReference type="EMBL" id="MFD1066686.1"/>
    </source>
</evidence>
<reference evidence="4" key="1">
    <citation type="journal article" date="2019" name="Int. J. Syst. Evol. Microbiol.">
        <title>The Global Catalogue of Microorganisms (GCM) 10K type strain sequencing project: providing services to taxonomists for standard genome sequencing and annotation.</title>
        <authorList>
            <consortium name="The Broad Institute Genomics Platform"/>
            <consortium name="The Broad Institute Genome Sequencing Center for Infectious Disease"/>
            <person name="Wu L."/>
            <person name="Ma J."/>
        </authorList>
    </citation>
    <scope>NUCLEOTIDE SEQUENCE [LARGE SCALE GENOMIC DNA]</scope>
    <source>
        <strain evidence="4">CCUG 56608</strain>
    </source>
</reference>
<evidence type="ECO:0000313" key="4">
    <source>
        <dbReference type="Proteomes" id="UP001597041"/>
    </source>
</evidence>
<sequence>MPKYTANAYLSHQGKIVKPGTEVELTAKQADFLGDKVTAVKKPAAKTAAKADEKEEEQKETK</sequence>
<organism evidence="3 4">
    <name type="scientific">Oceanobacillus locisalsi</name>
    <dbReference type="NCBI Taxonomy" id="546107"/>
    <lineage>
        <taxon>Bacteria</taxon>
        <taxon>Bacillati</taxon>
        <taxon>Bacillota</taxon>
        <taxon>Bacilli</taxon>
        <taxon>Bacillales</taxon>
        <taxon>Bacillaceae</taxon>
        <taxon>Oceanobacillus</taxon>
    </lineage>
</organism>
<feature type="domain" description="DUF7210" evidence="2">
    <location>
        <begin position="3"/>
        <end position="37"/>
    </location>
</feature>
<gene>
    <name evidence="3" type="ORF">ACFQ19_11680</name>
</gene>
<proteinExistence type="predicted"/>
<evidence type="ECO:0000259" key="2">
    <source>
        <dbReference type="Pfam" id="PF23843"/>
    </source>
</evidence>
<protein>
    <recommendedName>
        <fullName evidence="2">DUF7210 domain-containing protein</fullName>
    </recommendedName>
</protein>
<accession>A0ABW3NJR3</accession>
<comment type="caution">
    <text evidence="3">The sequence shown here is derived from an EMBL/GenBank/DDBJ whole genome shotgun (WGS) entry which is preliminary data.</text>
</comment>
<name>A0ABW3NJR3_9BACI</name>
<dbReference type="InterPro" id="IPR055634">
    <property type="entry name" value="DUF7210"/>
</dbReference>
<feature type="region of interest" description="Disordered" evidence="1">
    <location>
        <begin position="41"/>
        <end position="62"/>
    </location>
</feature>
<keyword evidence="4" id="KW-1185">Reference proteome</keyword>
<dbReference type="Proteomes" id="UP001597041">
    <property type="component" value="Unassembled WGS sequence"/>
</dbReference>